<reference evidence="7 8" key="1">
    <citation type="submission" date="2021-06" db="EMBL/GenBank/DDBJ databases">
        <title>Caerostris extrusa draft genome.</title>
        <authorList>
            <person name="Kono N."/>
            <person name="Arakawa K."/>
        </authorList>
    </citation>
    <scope>NUCLEOTIDE SEQUENCE [LARGE SCALE GENOMIC DNA]</scope>
</reference>
<evidence type="ECO:0000256" key="4">
    <source>
        <dbReference type="ARBA" id="ARBA00022833"/>
    </source>
</evidence>
<dbReference type="InterPro" id="IPR001841">
    <property type="entry name" value="Znf_RING"/>
</dbReference>
<dbReference type="GO" id="GO:0031398">
    <property type="term" value="P:positive regulation of protein ubiquitination"/>
    <property type="evidence" value="ECO:0007669"/>
    <property type="project" value="TreeGrafter"/>
</dbReference>
<dbReference type="InterPro" id="IPR013083">
    <property type="entry name" value="Znf_RING/FYVE/PHD"/>
</dbReference>
<dbReference type="EMBL" id="BPLR01009280">
    <property type="protein sequence ID" value="GIY30825.1"/>
    <property type="molecule type" value="Genomic_DNA"/>
</dbReference>
<organism evidence="7 8">
    <name type="scientific">Caerostris extrusa</name>
    <name type="common">Bark spider</name>
    <name type="synonym">Caerostris bankana</name>
    <dbReference type="NCBI Taxonomy" id="172846"/>
    <lineage>
        <taxon>Eukaryota</taxon>
        <taxon>Metazoa</taxon>
        <taxon>Ecdysozoa</taxon>
        <taxon>Arthropoda</taxon>
        <taxon>Chelicerata</taxon>
        <taxon>Arachnida</taxon>
        <taxon>Araneae</taxon>
        <taxon>Araneomorphae</taxon>
        <taxon>Entelegynae</taxon>
        <taxon>Araneoidea</taxon>
        <taxon>Araneidae</taxon>
        <taxon>Caerostris</taxon>
    </lineage>
</organism>
<dbReference type="Gene3D" id="1.10.1170.10">
    <property type="entry name" value="Inhibitor Of Apoptosis Protein (2mihbC-IAP-1), Chain A"/>
    <property type="match status" value="1"/>
</dbReference>
<name>A0AAV4S9H7_CAEEX</name>
<dbReference type="InterPro" id="IPR050784">
    <property type="entry name" value="IAP"/>
</dbReference>
<dbReference type="Gene3D" id="3.30.40.10">
    <property type="entry name" value="Zinc/RING finger domain, C3HC4 (zinc finger)"/>
    <property type="match status" value="1"/>
</dbReference>
<dbReference type="GO" id="GO:0005634">
    <property type="term" value="C:nucleus"/>
    <property type="evidence" value="ECO:0007669"/>
    <property type="project" value="TreeGrafter"/>
</dbReference>
<dbReference type="InterPro" id="IPR001370">
    <property type="entry name" value="BIR_rpt"/>
</dbReference>
<dbReference type="SMART" id="SM00238">
    <property type="entry name" value="BIR"/>
    <property type="match status" value="1"/>
</dbReference>
<dbReference type="PANTHER" id="PTHR10044">
    <property type="entry name" value="INHIBITOR OF APOPTOSIS"/>
    <property type="match status" value="1"/>
</dbReference>
<dbReference type="CDD" id="cd00022">
    <property type="entry name" value="BIR"/>
    <property type="match status" value="1"/>
</dbReference>
<dbReference type="PROSITE" id="PS50089">
    <property type="entry name" value="ZF_RING_2"/>
    <property type="match status" value="1"/>
</dbReference>
<proteinExistence type="inferred from homology"/>
<dbReference type="GO" id="GO:0051726">
    <property type="term" value="P:regulation of cell cycle"/>
    <property type="evidence" value="ECO:0007669"/>
    <property type="project" value="TreeGrafter"/>
</dbReference>
<dbReference type="Proteomes" id="UP001054945">
    <property type="component" value="Unassembled WGS sequence"/>
</dbReference>
<dbReference type="Pfam" id="PF00653">
    <property type="entry name" value="BIR"/>
    <property type="match status" value="1"/>
</dbReference>
<evidence type="ECO:0000256" key="5">
    <source>
        <dbReference type="PROSITE-ProRule" id="PRU00175"/>
    </source>
</evidence>
<keyword evidence="3 5" id="KW-0863">Zinc-finger</keyword>
<keyword evidence="8" id="KW-1185">Reference proteome</keyword>
<dbReference type="PANTHER" id="PTHR10044:SF139">
    <property type="entry name" value="DEATH-ASSOCIATED INHIBITOR OF APOPTOSIS 2"/>
    <property type="match status" value="1"/>
</dbReference>
<evidence type="ECO:0000256" key="3">
    <source>
        <dbReference type="ARBA" id="ARBA00022771"/>
    </source>
</evidence>
<dbReference type="Pfam" id="PF13920">
    <property type="entry name" value="zf-C3HC4_3"/>
    <property type="match status" value="1"/>
</dbReference>
<comment type="similarity">
    <text evidence="1">Belongs to the IAP family.</text>
</comment>
<accession>A0AAV4S9H7</accession>
<evidence type="ECO:0000313" key="8">
    <source>
        <dbReference type="Proteomes" id="UP001054945"/>
    </source>
</evidence>
<protein>
    <submittedName>
        <fullName evidence="7">Death-associated inhibitor of apoptosis 2</fullName>
    </submittedName>
</protein>
<evidence type="ECO:0000313" key="7">
    <source>
        <dbReference type="EMBL" id="GIY30825.1"/>
    </source>
</evidence>
<gene>
    <name evidence="7" type="primary">Diap2</name>
    <name evidence="7" type="ORF">CEXT_376581</name>
</gene>
<sequence>MPCKLAQAGVFILGSETKFNVHIILDHTKCFHCNGGLCNWEPGDDPWVEHARWYHDCDFLRFNKDETFIETCVEKQLSKKKLELDIPEQLSSFECPGSLLIQVDEAMKSNIVKQLLETNVFAPYIIRAAIVRQIKETGYAFNTVDELCFAVSYLKNEMERDPIKMNKCHPTDLNIQSVQLRMPMVASNSQNSTIECGETSLKSSTVSEEKGTEEATIPIKGTEEATIPIKGTEEATISKDHCLCKICMDQEVRVVFLPCGHLLTCTECASALKSCPMCRKDIQATVRAYLP</sequence>
<keyword evidence="4" id="KW-0862">Zinc</keyword>
<dbReference type="GO" id="GO:0005737">
    <property type="term" value="C:cytoplasm"/>
    <property type="evidence" value="ECO:0007669"/>
    <property type="project" value="TreeGrafter"/>
</dbReference>
<dbReference type="GO" id="GO:0008270">
    <property type="term" value="F:zinc ion binding"/>
    <property type="evidence" value="ECO:0007669"/>
    <property type="project" value="UniProtKB-KW"/>
</dbReference>
<dbReference type="GO" id="GO:0043066">
    <property type="term" value="P:negative regulation of apoptotic process"/>
    <property type="evidence" value="ECO:0007669"/>
    <property type="project" value="TreeGrafter"/>
</dbReference>
<dbReference type="AlphaFoldDB" id="A0AAV4S9H7"/>
<dbReference type="GO" id="GO:0043027">
    <property type="term" value="F:cysteine-type endopeptidase inhibitor activity involved in apoptotic process"/>
    <property type="evidence" value="ECO:0007669"/>
    <property type="project" value="TreeGrafter"/>
</dbReference>
<comment type="caution">
    <text evidence="7">The sequence shown here is derived from an EMBL/GenBank/DDBJ whole genome shotgun (WGS) entry which is preliminary data.</text>
</comment>
<dbReference type="SUPFAM" id="SSF57924">
    <property type="entry name" value="Inhibitor of apoptosis (IAP) repeat"/>
    <property type="match status" value="1"/>
</dbReference>
<evidence type="ECO:0000256" key="1">
    <source>
        <dbReference type="ARBA" id="ARBA00006672"/>
    </source>
</evidence>
<feature type="domain" description="RING-type" evidence="6">
    <location>
        <begin position="244"/>
        <end position="279"/>
    </location>
</feature>
<evidence type="ECO:0000256" key="2">
    <source>
        <dbReference type="ARBA" id="ARBA00022723"/>
    </source>
</evidence>
<dbReference type="FunFam" id="1.10.1170.10:FF:000002">
    <property type="entry name" value="Baculoviral IAP repeat containing 7"/>
    <property type="match status" value="1"/>
</dbReference>
<keyword evidence="2" id="KW-0479">Metal-binding</keyword>
<dbReference type="GO" id="GO:0061630">
    <property type="term" value="F:ubiquitin protein ligase activity"/>
    <property type="evidence" value="ECO:0007669"/>
    <property type="project" value="TreeGrafter"/>
</dbReference>
<dbReference type="SMART" id="SM00184">
    <property type="entry name" value="RING"/>
    <property type="match status" value="1"/>
</dbReference>
<evidence type="ECO:0000259" key="6">
    <source>
        <dbReference type="PROSITE" id="PS50089"/>
    </source>
</evidence>
<dbReference type="PROSITE" id="PS50143">
    <property type="entry name" value="BIR_REPEAT_2"/>
    <property type="match status" value="1"/>
</dbReference>